<protein>
    <recommendedName>
        <fullName evidence="2">acetylcholinesterase</fullName>
        <ecNumber evidence="2">3.1.1.7</ecNumber>
    </recommendedName>
</protein>
<dbReference type="AlphaFoldDB" id="A0A8X6UHI6"/>
<sequence length="555" mass="61220">MRSTRKIIMESLPESLRIILSLCIILAVTNKINCQPTAVLGNNQIIGMRVEASGKPVSQFLSIPYAEPPLGNLRFKKPIPPQHIPNVYSAVNTPAACWQSSEYPFPWFDSSPGKSEDCLYLNIWTPDGASPQNKKAVIYFIHGGGYRYGSIRQQIYNGAPLAAVGDVVVVTVNYRLGPFGFFTTGTEDAPGNVGLYDILEGLKWVNRNIGAFGGDSSMITLAGQGAGSVAVGLLSTSPLAKGLYQRQIMESGSPARPYSNSINVNSKLSQKIAEGLYCANKTYTLQQHPTEVLNCLRSASAEGLSDATATIKPLSSVNFIPQFGDDLLPVDPQQAVQNQNIMCTDVLIGNTLDEGSFQITTKNPYLFGFFGEREPDISKTTGENMIRKMFKSYSNPDAIAQLYLPSTLSNNSYDEVREHVYAASGDASIVCPTTYYAEKCASGGGNVYYYVWRRRPTNSPWNFWMGATHFSEVEFVFGMPMIHPDFFQPDEVQISMNVIAIWSNFAKTGRPGIPWPKFQPQKPNLKYLGPGVATDHNDVGFHSKYCDFFRPYFGF</sequence>
<dbReference type="Gene3D" id="3.40.50.1820">
    <property type="entry name" value="alpha/beta hydrolase"/>
    <property type="match status" value="1"/>
</dbReference>
<reference evidence="10" key="1">
    <citation type="submission" date="2020-08" db="EMBL/GenBank/DDBJ databases">
        <title>Multicomponent nature underlies the extraordinary mechanical properties of spider dragline silk.</title>
        <authorList>
            <person name="Kono N."/>
            <person name="Nakamura H."/>
            <person name="Mori M."/>
            <person name="Yoshida Y."/>
            <person name="Ohtoshi R."/>
            <person name="Malay A.D."/>
            <person name="Moran D.A.P."/>
            <person name="Tomita M."/>
            <person name="Numata K."/>
            <person name="Arakawa K."/>
        </authorList>
    </citation>
    <scope>NUCLEOTIDE SEQUENCE</scope>
</reference>
<keyword evidence="11" id="KW-1185">Reference proteome</keyword>
<dbReference type="GO" id="GO:0003990">
    <property type="term" value="F:acetylcholinesterase activity"/>
    <property type="evidence" value="ECO:0007669"/>
    <property type="project" value="UniProtKB-EC"/>
</dbReference>
<name>A0A8X6UHI6_NEPPI</name>
<dbReference type="Pfam" id="PF00135">
    <property type="entry name" value="COesterase"/>
    <property type="match status" value="1"/>
</dbReference>
<keyword evidence="3" id="KW-0719">Serine esterase</keyword>
<evidence type="ECO:0000256" key="1">
    <source>
        <dbReference type="ARBA" id="ARBA00005964"/>
    </source>
</evidence>
<dbReference type="InterPro" id="IPR050654">
    <property type="entry name" value="AChE-related_enzymes"/>
</dbReference>
<evidence type="ECO:0000256" key="4">
    <source>
        <dbReference type="ARBA" id="ARBA00022801"/>
    </source>
</evidence>
<dbReference type="PANTHER" id="PTHR43918">
    <property type="entry name" value="ACETYLCHOLINESTERASE"/>
    <property type="match status" value="1"/>
</dbReference>
<dbReference type="PANTHER" id="PTHR43918:SF4">
    <property type="entry name" value="CARBOXYLIC ESTER HYDROLASE"/>
    <property type="match status" value="1"/>
</dbReference>
<keyword evidence="4" id="KW-0378">Hydrolase</keyword>
<evidence type="ECO:0000256" key="3">
    <source>
        <dbReference type="ARBA" id="ARBA00022487"/>
    </source>
</evidence>
<evidence type="ECO:0000256" key="6">
    <source>
        <dbReference type="ARBA" id="ARBA00023157"/>
    </source>
</evidence>
<comment type="caution">
    <text evidence="10">The sequence shown here is derived from an EMBL/GenBank/DDBJ whole genome shotgun (WGS) entry which is preliminary data.</text>
</comment>
<dbReference type="EMBL" id="BMAW01126765">
    <property type="protein sequence ID" value="GFU18177.1"/>
    <property type="molecule type" value="Genomic_DNA"/>
</dbReference>
<dbReference type="GO" id="GO:0005886">
    <property type="term" value="C:plasma membrane"/>
    <property type="evidence" value="ECO:0007669"/>
    <property type="project" value="TreeGrafter"/>
</dbReference>
<keyword evidence="7" id="KW-0325">Glycoprotein</keyword>
<gene>
    <name evidence="10" type="ORF">NPIL_188801</name>
</gene>
<organism evidence="10 11">
    <name type="scientific">Nephila pilipes</name>
    <name type="common">Giant wood spider</name>
    <name type="synonym">Nephila maculata</name>
    <dbReference type="NCBI Taxonomy" id="299642"/>
    <lineage>
        <taxon>Eukaryota</taxon>
        <taxon>Metazoa</taxon>
        <taxon>Ecdysozoa</taxon>
        <taxon>Arthropoda</taxon>
        <taxon>Chelicerata</taxon>
        <taxon>Arachnida</taxon>
        <taxon>Araneae</taxon>
        <taxon>Araneomorphae</taxon>
        <taxon>Entelegynae</taxon>
        <taxon>Araneoidea</taxon>
        <taxon>Nephilidae</taxon>
        <taxon>Nephila</taxon>
    </lineage>
</organism>
<evidence type="ECO:0000256" key="7">
    <source>
        <dbReference type="ARBA" id="ARBA00023180"/>
    </source>
</evidence>
<dbReference type="GO" id="GO:0005615">
    <property type="term" value="C:extracellular space"/>
    <property type="evidence" value="ECO:0007669"/>
    <property type="project" value="TreeGrafter"/>
</dbReference>
<accession>A0A8X6UHI6</accession>
<dbReference type="PRINTS" id="PR00878">
    <property type="entry name" value="CHOLNESTRASE"/>
</dbReference>
<proteinExistence type="inferred from homology"/>
<dbReference type="InterPro" id="IPR029058">
    <property type="entry name" value="AB_hydrolase_fold"/>
</dbReference>
<dbReference type="EC" id="3.1.1.7" evidence="2"/>
<dbReference type="InterPro" id="IPR000997">
    <property type="entry name" value="Cholinesterase"/>
</dbReference>
<keyword evidence="5" id="KW-0531">Neurotransmitter degradation</keyword>
<dbReference type="InterPro" id="IPR002018">
    <property type="entry name" value="CarbesteraseB"/>
</dbReference>
<dbReference type="Proteomes" id="UP000887013">
    <property type="component" value="Unassembled WGS sequence"/>
</dbReference>
<evidence type="ECO:0000259" key="9">
    <source>
        <dbReference type="Pfam" id="PF00135"/>
    </source>
</evidence>
<evidence type="ECO:0000256" key="8">
    <source>
        <dbReference type="ARBA" id="ARBA00048484"/>
    </source>
</evidence>
<evidence type="ECO:0000256" key="2">
    <source>
        <dbReference type="ARBA" id="ARBA00013276"/>
    </source>
</evidence>
<evidence type="ECO:0000313" key="11">
    <source>
        <dbReference type="Proteomes" id="UP000887013"/>
    </source>
</evidence>
<evidence type="ECO:0000313" key="10">
    <source>
        <dbReference type="EMBL" id="GFU18177.1"/>
    </source>
</evidence>
<dbReference type="OrthoDB" id="6475789at2759"/>
<dbReference type="InterPro" id="IPR019819">
    <property type="entry name" value="Carboxylesterase_B_CS"/>
</dbReference>
<dbReference type="SUPFAM" id="SSF53474">
    <property type="entry name" value="alpha/beta-Hydrolases"/>
    <property type="match status" value="1"/>
</dbReference>
<dbReference type="GO" id="GO:0019695">
    <property type="term" value="P:choline metabolic process"/>
    <property type="evidence" value="ECO:0007669"/>
    <property type="project" value="TreeGrafter"/>
</dbReference>
<comment type="catalytic activity">
    <reaction evidence="8">
        <text>acetylcholine + H2O = choline + acetate + H(+)</text>
        <dbReference type="Rhea" id="RHEA:17561"/>
        <dbReference type="ChEBI" id="CHEBI:15354"/>
        <dbReference type="ChEBI" id="CHEBI:15355"/>
        <dbReference type="ChEBI" id="CHEBI:15377"/>
        <dbReference type="ChEBI" id="CHEBI:15378"/>
        <dbReference type="ChEBI" id="CHEBI:30089"/>
        <dbReference type="EC" id="3.1.1.7"/>
    </reaction>
</comment>
<dbReference type="GO" id="GO:0006581">
    <property type="term" value="P:acetylcholine catabolic process"/>
    <property type="evidence" value="ECO:0007669"/>
    <property type="project" value="TreeGrafter"/>
</dbReference>
<feature type="domain" description="Carboxylesterase type B" evidence="9">
    <location>
        <begin position="43"/>
        <end position="525"/>
    </location>
</feature>
<keyword evidence="6" id="KW-1015">Disulfide bond</keyword>
<dbReference type="PROSITE" id="PS00941">
    <property type="entry name" value="CARBOXYLESTERASE_B_2"/>
    <property type="match status" value="1"/>
</dbReference>
<evidence type="ECO:0000256" key="5">
    <source>
        <dbReference type="ARBA" id="ARBA00022867"/>
    </source>
</evidence>
<comment type="similarity">
    <text evidence="1">Belongs to the type-B carboxylesterase/lipase family.</text>
</comment>